<accession>A0A9X0DF16</accession>
<proteinExistence type="predicted"/>
<dbReference type="Proteomes" id="UP001152300">
    <property type="component" value="Unassembled WGS sequence"/>
</dbReference>
<comment type="caution">
    <text evidence="1">The sequence shown here is derived from an EMBL/GenBank/DDBJ whole genome shotgun (WGS) entry which is preliminary data.</text>
</comment>
<dbReference type="AlphaFoldDB" id="A0A9X0DF16"/>
<name>A0A9X0DF16_9HELO</name>
<evidence type="ECO:0000313" key="2">
    <source>
        <dbReference type="Proteomes" id="UP001152300"/>
    </source>
</evidence>
<reference evidence="1" key="1">
    <citation type="submission" date="2022-11" db="EMBL/GenBank/DDBJ databases">
        <title>Genome Resource of Sclerotinia nivalis Strain SnTB1, a Plant Pathogen Isolated from American Ginseng.</title>
        <authorList>
            <person name="Fan S."/>
        </authorList>
    </citation>
    <scope>NUCLEOTIDE SEQUENCE</scope>
    <source>
        <strain evidence="1">SnTB1</strain>
    </source>
</reference>
<dbReference type="OrthoDB" id="3497452at2759"/>
<organism evidence="1 2">
    <name type="scientific">Sclerotinia nivalis</name>
    <dbReference type="NCBI Taxonomy" id="352851"/>
    <lineage>
        <taxon>Eukaryota</taxon>
        <taxon>Fungi</taxon>
        <taxon>Dikarya</taxon>
        <taxon>Ascomycota</taxon>
        <taxon>Pezizomycotina</taxon>
        <taxon>Leotiomycetes</taxon>
        <taxon>Helotiales</taxon>
        <taxon>Sclerotiniaceae</taxon>
        <taxon>Sclerotinia</taxon>
    </lineage>
</organism>
<keyword evidence="2" id="KW-1185">Reference proteome</keyword>
<sequence>MSSLLARELRRQNAICTYASISSSRRICTHEHLHPVSAELCSELLTDVKETVTEAKNHQRFQEERFESILAKTKLATDLLMNPCMKPSSNYHYHEDIFFLREFAFRYKQGVGLGTDSHREYILNISIVLKRAIPTLNDEYKNICPWSLIFKVNHTDLCPHLPYCKHKQKYTPSQVPQDHQSPPGGTTHHDVMGFCQDEHVVWPGKKVPDGCKLRIYCALRHKEDCSQKEKWDAIILYVAACLHRDGLWE</sequence>
<protein>
    <submittedName>
        <fullName evidence="1">Uncharacterized protein</fullName>
    </submittedName>
</protein>
<dbReference type="EMBL" id="JAPEIS010000015">
    <property type="protein sequence ID" value="KAJ8059237.1"/>
    <property type="molecule type" value="Genomic_DNA"/>
</dbReference>
<gene>
    <name evidence="1" type="ORF">OCU04_012206</name>
</gene>
<evidence type="ECO:0000313" key="1">
    <source>
        <dbReference type="EMBL" id="KAJ8059237.1"/>
    </source>
</evidence>